<dbReference type="EMBL" id="BK032823">
    <property type="protein sequence ID" value="DAF62318.1"/>
    <property type="molecule type" value="Genomic_DNA"/>
</dbReference>
<evidence type="ECO:0000256" key="1">
    <source>
        <dbReference type="SAM" id="Phobius"/>
    </source>
</evidence>
<keyword evidence="1" id="KW-0472">Membrane</keyword>
<evidence type="ECO:0000313" key="2">
    <source>
        <dbReference type="EMBL" id="DAF62318.1"/>
    </source>
</evidence>
<sequence length="29" mass="3582">MVKSYILVVYYISEYAFIYLYRRNKNANS</sequence>
<feature type="transmembrane region" description="Helical" evidence="1">
    <location>
        <begin position="6"/>
        <end position="22"/>
    </location>
</feature>
<reference evidence="2" key="1">
    <citation type="journal article" date="2021" name="Proc. Natl. Acad. Sci. U.S.A.">
        <title>A Catalog of Tens of Thousands of Viruses from Human Metagenomes Reveals Hidden Associations with Chronic Diseases.</title>
        <authorList>
            <person name="Tisza M.J."/>
            <person name="Buck C.B."/>
        </authorList>
    </citation>
    <scope>NUCLEOTIDE SEQUENCE</scope>
    <source>
        <strain evidence="2">CtIty1</strain>
    </source>
</reference>
<organism evidence="2">
    <name type="scientific">Myoviridae sp. ctIty1</name>
    <dbReference type="NCBI Taxonomy" id="2827673"/>
    <lineage>
        <taxon>Viruses</taxon>
        <taxon>Duplodnaviria</taxon>
        <taxon>Heunggongvirae</taxon>
        <taxon>Uroviricota</taxon>
        <taxon>Caudoviricetes</taxon>
    </lineage>
</organism>
<keyword evidence="1" id="KW-0812">Transmembrane</keyword>
<keyword evidence="1" id="KW-1133">Transmembrane helix</keyword>
<protein>
    <submittedName>
        <fullName evidence="2">Uncharacterized protein</fullName>
    </submittedName>
</protein>
<name>A0A8S5TGB9_9CAUD</name>
<accession>A0A8S5TGB9</accession>
<proteinExistence type="predicted"/>